<comment type="caution">
    <text evidence="3">The sequence shown here is derived from an EMBL/GenBank/DDBJ whole genome shotgun (WGS) entry which is preliminary data.</text>
</comment>
<feature type="transmembrane region" description="Helical" evidence="1">
    <location>
        <begin position="79"/>
        <end position="98"/>
    </location>
</feature>
<dbReference type="EMBL" id="JAKUDN010000002">
    <property type="protein sequence ID" value="MCP8352360.1"/>
    <property type="molecule type" value="Genomic_DNA"/>
</dbReference>
<feature type="transmembrane region" description="Helical" evidence="1">
    <location>
        <begin position="42"/>
        <end position="67"/>
    </location>
</feature>
<keyword evidence="2" id="KW-0732">Signal</keyword>
<dbReference type="NCBIfam" id="TIGR04346">
    <property type="entry name" value="DotA_TraY"/>
    <property type="match status" value="1"/>
</dbReference>
<keyword evidence="1" id="KW-1133">Transmembrane helix</keyword>
<dbReference type="RefSeq" id="WP_258569466.1">
    <property type="nucleotide sequence ID" value="NZ_JAKUDN010000002.1"/>
</dbReference>
<evidence type="ECO:0000313" key="3">
    <source>
        <dbReference type="EMBL" id="MCP8352360.1"/>
    </source>
</evidence>
<feature type="signal peptide" evidence="2">
    <location>
        <begin position="1"/>
        <end position="18"/>
    </location>
</feature>
<feature type="chain" id="PRO_5046624553" evidence="2">
    <location>
        <begin position="19"/>
        <end position="1039"/>
    </location>
</feature>
<gene>
    <name evidence="3" type="ORF">MKS91_03535</name>
</gene>
<dbReference type="InterPro" id="IPR027628">
    <property type="entry name" value="DotA_TraY"/>
</dbReference>
<keyword evidence="1" id="KW-0812">Transmembrane</keyword>
<feature type="transmembrane region" description="Helical" evidence="1">
    <location>
        <begin position="731"/>
        <end position="756"/>
    </location>
</feature>
<protein>
    <submittedName>
        <fullName evidence="3">DotA/TraY family protein</fullName>
    </submittedName>
</protein>
<evidence type="ECO:0000313" key="4">
    <source>
        <dbReference type="Proteomes" id="UP001320768"/>
    </source>
</evidence>
<reference evidence="3 4" key="1">
    <citation type="journal article" date="2022" name="Nat. Microbiol.">
        <title>The microbiome of a bacterivorous marine choanoflagellate contains a resource-demanding obligate bacterial associate.</title>
        <authorList>
            <person name="Needham D.M."/>
            <person name="Poirier C."/>
            <person name="Bachy C."/>
            <person name="George E.E."/>
            <person name="Wilken S."/>
            <person name="Yung C.C.M."/>
            <person name="Limardo A.J."/>
            <person name="Morando M."/>
            <person name="Sudek L."/>
            <person name="Malmstrom R.R."/>
            <person name="Keeling P.J."/>
            <person name="Santoro A.E."/>
            <person name="Worden A.Z."/>
        </authorList>
    </citation>
    <scope>NUCLEOTIDE SEQUENCE [LARGE SCALE GENOMIC DNA]</scope>
    <source>
        <strain evidence="3 4">Comchoano-2</strain>
    </source>
</reference>
<keyword evidence="4" id="KW-1185">Reference proteome</keyword>
<sequence>MTRYLTVILVVLASSAHADVLSGYIKTGGDYFFFSQALPFLFGIYNYGILACLGFLAAYTLIYAGALAASEGAGIARKLNTWVIIRSILGAALLIPYGDNLNNFALIQRLVIQVVKSSLTFAGNFLVIVTSSLNVATDSNQAGQVFTNVDVALKTVVDMAYDQLLLTEYCRAFPAETECITGGDYSKPKSAIQQNHSPLGDVEVNLQENISAYKGLIQTVIALEKQKYLIDPQNGAEDWTAETLQAKLYETFGGSESIVGLKLDNSGGAIQHDPPKVDKLNPVQSMRSIKIKASILNQMETGQGPTGIIFQDNFDQMFFSDVLVGLGYIMDKMMQTVGSKPSKATDVSQYFGVYKPPLNLDKTIKGKDFSVNIQDIKDDDYSGIIDKANSQVAYAIMKSSSDELKEKLSKPIKSGNIDIDINEGKGTGVEEVQALLVQLEDESEGIKSASSQPLNLNYGGSITPERIHKIPSESDEMLKKMIEALTGYSSVEKTVSPGLYTYSDVSVSPIKYLSDMGQKMINASIDYTKNAITGDDGVMATDAQLAQEVWSMNSALLSTARALSTGAEASGPFVGWVRSVVFGANAGIAIGIERYNYKAGLDQELMYLKQPIGAAISQLLMIWGLIFSVFLPTVPYMILLFSFAGWVLLIVEVMVASPLVALGLAHPSSQQFLGASDQVLMMLLVMYLRPLLIIFSVLFATLLSYIALSYLNLGFVHLLNVAIFSGTLKGGVQLAAFIGTMLIYSYVAFVVILQAFSLIGSLPDKIGSWIGVGPMGGTSPLEQVLGVRQDFEGGVSAGAQGVSSLGANAKLQTVATRYENITKIIKSDAGERLLARAGKHDKAIQKLDPAQKKHAEKLKKEGKSDKEAYKAAKKLNSWGPGGVFSMKKLGIITGNSSSHITSKRIDQADPANRIDILENSALGRVSQSRSLSKLLAADVGILANKFNLVTYARGTANIAGILGNIAGSLGQEFANNLNVVPNKPLGVPFAIVLTPFTSLYKAGKSGFSGTKDIVKDMGNAQNYKSFAEWKKTENPFHNG</sequence>
<organism evidence="3 4">
    <name type="scientific">Candidatus Synchoanobacter obligatus</name>
    <dbReference type="NCBI Taxonomy" id="2919597"/>
    <lineage>
        <taxon>Bacteria</taxon>
        <taxon>Pseudomonadati</taxon>
        <taxon>Pseudomonadota</taxon>
        <taxon>Gammaproteobacteria</taxon>
        <taxon>Candidatus Comchoanobacterales</taxon>
        <taxon>Candidatus Comchoanobacteraceae</taxon>
        <taxon>Candidatus Synchoanobacter</taxon>
    </lineage>
</organism>
<name>A0ABT1L5A6_9GAMM</name>
<accession>A0ABT1L5A6</accession>
<proteinExistence type="predicted"/>
<feature type="transmembrane region" description="Helical" evidence="1">
    <location>
        <begin position="612"/>
        <end position="631"/>
    </location>
</feature>
<feature type="transmembrane region" description="Helical" evidence="1">
    <location>
        <begin position="637"/>
        <end position="665"/>
    </location>
</feature>
<keyword evidence="1" id="KW-0472">Membrane</keyword>
<evidence type="ECO:0000256" key="1">
    <source>
        <dbReference type="SAM" id="Phobius"/>
    </source>
</evidence>
<evidence type="ECO:0000256" key="2">
    <source>
        <dbReference type="SAM" id="SignalP"/>
    </source>
</evidence>
<dbReference type="Proteomes" id="UP001320768">
    <property type="component" value="Unassembled WGS sequence"/>
</dbReference>
<feature type="transmembrane region" description="Helical" evidence="1">
    <location>
        <begin position="686"/>
        <end position="711"/>
    </location>
</feature>